<dbReference type="RefSeq" id="WP_068135948.1">
    <property type="nucleotide sequence ID" value="NZ_CP042914.1"/>
</dbReference>
<evidence type="ECO:0000313" key="2">
    <source>
        <dbReference type="Proteomes" id="UP000325286"/>
    </source>
</evidence>
<dbReference type="AlphaFoldDB" id="A0A5B9R9Y3"/>
<reference evidence="1 2" key="1">
    <citation type="submission" date="2019-08" db="EMBL/GenBank/DDBJ databases">
        <title>Deep-cultivation of Planctomycetes and their phenomic and genomic characterization uncovers novel biology.</title>
        <authorList>
            <person name="Wiegand S."/>
            <person name="Jogler M."/>
            <person name="Boedeker C."/>
            <person name="Pinto D."/>
            <person name="Vollmers J."/>
            <person name="Rivas-Marin E."/>
            <person name="Kohn T."/>
            <person name="Peeters S.H."/>
            <person name="Heuer A."/>
            <person name="Rast P."/>
            <person name="Oberbeckmann S."/>
            <person name="Bunk B."/>
            <person name="Jeske O."/>
            <person name="Meyerdierks A."/>
            <person name="Storesund J.E."/>
            <person name="Kallscheuer N."/>
            <person name="Luecker S."/>
            <person name="Lage O.M."/>
            <person name="Pohl T."/>
            <person name="Merkel B.J."/>
            <person name="Hornburger P."/>
            <person name="Mueller R.-W."/>
            <person name="Bruemmer F."/>
            <person name="Labrenz M."/>
            <person name="Spormann A.M."/>
            <person name="Op den Camp H."/>
            <person name="Overmann J."/>
            <person name="Amann R."/>
            <person name="Jetten M.S.M."/>
            <person name="Mascher T."/>
            <person name="Medema M.H."/>
            <person name="Devos D.P."/>
            <person name="Kaster A.-K."/>
            <person name="Ovreas L."/>
            <person name="Rohde M."/>
            <person name="Galperin M.Y."/>
            <person name="Jogler C."/>
        </authorList>
    </citation>
    <scope>NUCLEOTIDE SEQUENCE [LARGE SCALE GENOMIC DNA]</scope>
    <source>
        <strain evidence="1 2">UC8</strain>
    </source>
</reference>
<sequence>MATKTNNRRSRRNLLVGVVAAVILFICVGLATLAQGKVRGTEFSPQDFSEREFVFWEIPLVHLQITPIRRSGTINPLTSYLKAQQLIQVPPGGSKPSAQTWHLVKLSRGSLPRPPADAEILVNYLEGDVGARWRQWTIDHPEMAKIFWPLTQKLAKRELYVLMSDLFAITEQADTPAELRQRTGRYLQETYLQIARDLVAAEKPQIAAELLDEAIADFPTNEALQQLRDSIPVDPPATSP</sequence>
<proteinExistence type="predicted"/>
<evidence type="ECO:0000313" key="1">
    <source>
        <dbReference type="EMBL" id="QEG43861.1"/>
    </source>
</evidence>
<protein>
    <submittedName>
        <fullName evidence="1">Uncharacterized protein</fullName>
    </submittedName>
</protein>
<name>A0A5B9R9Y3_9BACT</name>
<keyword evidence="2" id="KW-1185">Reference proteome</keyword>
<organism evidence="1 2">
    <name type="scientific">Roseimaritima ulvae</name>
    <dbReference type="NCBI Taxonomy" id="980254"/>
    <lineage>
        <taxon>Bacteria</taxon>
        <taxon>Pseudomonadati</taxon>
        <taxon>Planctomycetota</taxon>
        <taxon>Planctomycetia</taxon>
        <taxon>Pirellulales</taxon>
        <taxon>Pirellulaceae</taxon>
        <taxon>Roseimaritima</taxon>
    </lineage>
</organism>
<dbReference type="EMBL" id="CP042914">
    <property type="protein sequence ID" value="QEG43861.1"/>
    <property type="molecule type" value="Genomic_DNA"/>
</dbReference>
<accession>A0A5B9R9Y3</accession>
<gene>
    <name evidence="1" type="ORF">UC8_59180</name>
</gene>
<dbReference type="OrthoDB" id="263024at2"/>
<dbReference type="Proteomes" id="UP000325286">
    <property type="component" value="Chromosome"/>
</dbReference>
<dbReference type="KEGG" id="rul:UC8_59180"/>